<dbReference type="GO" id="GO:0005524">
    <property type="term" value="F:ATP binding"/>
    <property type="evidence" value="ECO:0007669"/>
    <property type="project" value="UniProtKB-KW"/>
</dbReference>
<dbReference type="GO" id="GO:0004467">
    <property type="term" value="F:long-chain fatty acid-CoA ligase activity"/>
    <property type="evidence" value="ECO:0007669"/>
    <property type="project" value="TreeGrafter"/>
</dbReference>
<keyword evidence="5" id="KW-1185">Reference proteome</keyword>
<evidence type="ECO:0000256" key="2">
    <source>
        <dbReference type="ARBA" id="ARBA00022840"/>
    </source>
</evidence>
<dbReference type="PANTHER" id="PTHR43272:SF33">
    <property type="entry name" value="AMP-BINDING DOMAIN-CONTAINING PROTEIN-RELATED"/>
    <property type="match status" value="1"/>
</dbReference>
<dbReference type="SUPFAM" id="SSF56801">
    <property type="entry name" value="Acetyl-CoA synthetase-like"/>
    <property type="match status" value="1"/>
</dbReference>
<dbReference type="PROSITE" id="PS00455">
    <property type="entry name" value="AMP_BINDING"/>
    <property type="match status" value="1"/>
</dbReference>
<dbReference type="Pfam" id="PF23562">
    <property type="entry name" value="AMP-binding_C_3"/>
    <property type="match status" value="1"/>
</dbReference>
<dbReference type="PANTHER" id="PTHR43272">
    <property type="entry name" value="LONG-CHAIN-FATTY-ACID--COA LIGASE"/>
    <property type="match status" value="1"/>
</dbReference>
<evidence type="ECO:0000313" key="5">
    <source>
        <dbReference type="Proteomes" id="UP000214610"/>
    </source>
</evidence>
<dbReference type="AlphaFoldDB" id="A0A227KA29"/>
<dbReference type="Pfam" id="PF00501">
    <property type="entry name" value="AMP-binding"/>
    <property type="match status" value="1"/>
</dbReference>
<organism evidence="4 5">
    <name type="scientific">Turicimonas muris</name>
    <dbReference type="NCBI Taxonomy" id="1796652"/>
    <lineage>
        <taxon>Bacteria</taxon>
        <taxon>Pseudomonadati</taxon>
        <taxon>Pseudomonadota</taxon>
        <taxon>Betaproteobacteria</taxon>
        <taxon>Burkholderiales</taxon>
        <taxon>Sutterellaceae</taxon>
        <taxon>Turicimonas</taxon>
    </lineage>
</organism>
<dbReference type="InterPro" id="IPR042099">
    <property type="entry name" value="ANL_N_sf"/>
</dbReference>
<comment type="caution">
    <text evidence="4">The sequence shown here is derived from an EMBL/GenBank/DDBJ whole genome shotgun (WGS) entry which is preliminary data.</text>
</comment>
<evidence type="ECO:0000256" key="1">
    <source>
        <dbReference type="ARBA" id="ARBA00022741"/>
    </source>
</evidence>
<dbReference type="Gene3D" id="3.40.50.12780">
    <property type="entry name" value="N-terminal domain of ligase-like"/>
    <property type="match status" value="1"/>
</dbReference>
<dbReference type="InterPro" id="IPR020845">
    <property type="entry name" value="AMP-binding_CS"/>
</dbReference>
<protein>
    <submittedName>
        <fullName evidence="4">Long-chain fatty acid--CoA ligase</fullName>
    </submittedName>
</protein>
<dbReference type="GO" id="GO:0016020">
    <property type="term" value="C:membrane"/>
    <property type="evidence" value="ECO:0007669"/>
    <property type="project" value="TreeGrafter"/>
</dbReference>
<sequence length="610" mass="68026">MTDTKEERARALDSLHTLCDFFQNRVEKGPQDEALREFDKSTKKWISYTYQEVANKVKEWQRAFAASQINPGSRVAMLLPNGVDAVCFDQAAMANGLIPVPLHAIDTPASSAFILQDSEASFLITNRLEKWEQIQKAGFDLSKLKKVIITQEETLSKVDIVQTLKDWLNSVTGKEILPPAPTEHDLACIVYTSGTTGKPKGVMLSHKNIASNVRSTLAHVRPEIGAKFLSFLPLSHMFERTAGYYLALATGSTIIFNRSLQYLADDFKIAKPDVLISVPRVYERIYGKLQEALKKKGPIAQKLFSWGVNVGWRDFCRKNKIPYEGGFSTIFDKNLGKVFQKRISKTLQDQFGGQLKVAISGGASLNEKVAKVFCGLGLPVIQGYGMTETSPIICGNKVEDNDPNTVGRLLKDVQVKIGEKDEILVKGDLVMQGYWNRAKDTKLALTEDGWLHTGDQGEFDSEGRLRIKGRIKEILVTSTGEKISPVDIESAIECDPLINQCFAVGDGRPYIATLLSLDKDKWVELAEKIGVDPTNNESLQSHEVKGYILKQVKKLCKAFPAYAVPKNVALTLEPWTIEKELLTPTLKLKRKNMMAKYGTVIESMYKGARR</sequence>
<feature type="domain" description="AMP-dependent synthetase/ligase" evidence="3">
    <location>
        <begin position="22"/>
        <end position="435"/>
    </location>
</feature>
<dbReference type="EMBL" id="NHMP01000014">
    <property type="protein sequence ID" value="OXE44309.1"/>
    <property type="molecule type" value="Genomic_DNA"/>
</dbReference>
<gene>
    <name evidence="4" type="ORF">ADH67_12635</name>
</gene>
<dbReference type="InterPro" id="IPR000873">
    <property type="entry name" value="AMP-dep_synth/lig_dom"/>
</dbReference>
<evidence type="ECO:0000259" key="3">
    <source>
        <dbReference type="Pfam" id="PF00501"/>
    </source>
</evidence>
<dbReference type="PRINTS" id="PR00154">
    <property type="entry name" value="AMPBINDING"/>
</dbReference>
<keyword evidence="2" id="KW-0067">ATP-binding</keyword>
<proteinExistence type="predicted"/>
<keyword evidence="4" id="KW-0436">Ligase</keyword>
<dbReference type="InterPro" id="IPR020459">
    <property type="entry name" value="AMP-binding"/>
</dbReference>
<dbReference type="GeneID" id="78362149"/>
<dbReference type="CDD" id="cd05907">
    <property type="entry name" value="VL_LC_FACS_like"/>
    <property type="match status" value="1"/>
</dbReference>
<reference evidence="5" key="1">
    <citation type="submission" date="2017-05" db="EMBL/GenBank/DDBJ databases">
        <title>Improved OligoMM genomes.</title>
        <authorList>
            <person name="Garzetti D."/>
        </authorList>
    </citation>
    <scope>NUCLEOTIDE SEQUENCE [LARGE SCALE GENOMIC DNA]</scope>
    <source>
        <strain evidence="5">YL45</strain>
    </source>
</reference>
<dbReference type="RefSeq" id="WP_066594208.1">
    <property type="nucleotide sequence ID" value="NZ_CAJTBZ010000030.1"/>
</dbReference>
<accession>A0A227KA29</accession>
<dbReference type="Proteomes" id="UP000214610">
    <property type="component" value="Unassembled WGS sequence"/>
</dbReference>
<keyword evidence="1" id="KW-0547">Nucleotide-binding</keyword>
<evidence type="ECO:0000313" key="4">
    <source>
        <dbReference type="EMBL" id="OXE44309.1"/>
    </source>
</evidence>
<name>A0A227KA29_9BURK</name>